<feature type="transmembrane region" description="Helical" evidence="8">
    <location>
        <begin position="430"/>
        <end position="449"/>
    </location>
</feature>
<dbReference type="Proteomes" id="UP000009170">
    <property type="component" value="Unassembled WGS sequence"/>
</dbReference>
<evidence type="ECO:0000256" key="4">
    <source>
        <dbReference type="ARBA" id="ARBA00022692"/>
    </source>
</evidence>
<accession>Q00V32</accession>
<evidence type="ECO:0000256" key="6">
    <source>
        <dbReference type="ARBA" id="ARBA00023136"/>
    </source>
</evidence>
<feature type="transmembrane region" description="Helical" evidence="8">
    <location>
        <begin position="383"/>
        <end position="409"/>
    </location>
</feature>
<sequence length="710" mass="75631">MTTCAQYETLTSGTCVRDTSFFGGKAVLPEGAGYGIVIGFGLFFSLATAIVMGLDKRYGGTNISSEYFNTAGRNVKTGLTASVIVSQWTWAATLLQSSNVAYQYGVSGPFWYASGATIQVLLFGMLAIQVKRYAPNAHTICEIIDARWGSDVQKVFIFFCFLTNVIVSSMLVLGGAATVNALTGMNTTAAGFLIPIGVIAYTMAGGLKATFLASYIHTAIIFAILITFIYIVYAADTKHGLGSPSKVYDLLQSVAARNVTSADCVARLAAGQNCGAVAKNQKGSYLTMLSEGGVIFGIINIVGNFGTVFVDQSYWQSAIAAKPSSSTKGYLLGGLVWFTIPFALATAMGLATVALDLPVTGDEAGKGLVPPAIATHLMGKGGAAAITIMLFMAIVSTGSAEQIAVSSLFAYDVYRKYIKPNATGEDILRVSRYGVVAFGLFMGILSLILDELGLSLGFVYLMMGIFIGSAVMPISFVLTWDKANAKGAVVGAISGQILGLITWIVTAQGLYKSVTIKTLGENYPMLAGNIVAICSSGIIHAFMSFQDPQNFDFSTLNDRIQLIDDKLPEFEQDEDSNPKQLEAALAWIQKWGLSFTFVMIILWPVLSLPAGCGTSAGCGVFNKGYFNLWVGIALAWGTVATAVIIFLPVYESWDSISVVLKGMFTNDDVHMRMDVLEKKIDALLAPGSEKSAENLSQQPGYRARLIAGHL</sequence>
<dbReference type="InterPro" id="IPR038377">
    <property type="entry name" value="Na/Glc_symporter_sf"/>
</dbReference>
<dbReference type="CDD" id="cd11476">
    <property type="entry name" value="SLC5sbd_DUR3"/>
    <property type="match status" value="1"/>
</dbReference>
<dbReference type="OMA" id="LGANWLT"/>
<feature type="transmembrane region" description="Helical" evidence="8">
    <location>
        <begin position="214"/>
        <end position="235"/>
    </location>
</feature>
<comment type="subcellular location">
    <subcellularLocation>
        <location evidence="1">Membrane</location>
        <topology evidence="1">Multi-pass membrane protein</topology>
    </subcellularLocation>
</comment>
<dbReference type="EMBL" id="KZ155789">
    <property type="protein sequence ID" value="OUS45573.1"/>
    <property type="molecule type" value="Genomic_DNA"/>
</dbReference>
<organism evidence="9 11">
    <name type="scientific">Ostreococcus tauri</name>
    <name type="common">Marine green alga</name>
    <dbReference type="NCBI Taxonomy" id="70448"/>
    <lineage>
        <taxon>Eukaryota</taxon>
        <taxon>Viridiplantae</taxon>
        <taxon>Chlorophyta</taxon>
        <taxon>Mamiellophyceae</taxon>
        <taxon>Mamiellales</taxon>
        <taxon>Bathycoccaceae</taxon>
        <taxon>Ostreococcus</taxon>
    </lineage>
</organism>
<dbReference type="Gene3D" id="1.20.1730.10">
    <property type="entry name" value="Sodium/glucose cotransporter"/>
    <property type="match status" value="1"/>
</dbReference>
<feature type="transmembrane region" description="Helical" evidence="8">
    <location>
        <begin position="487"/>
        <end position="511"/>
    </location>
</feature>
<keyword evidence="3" id="KW-0813">Transport</keyword>
<gene>
    <name evidence="10" type="ORF">BE221DRAFT_102767</name>
    <name evidence="9" type="ORF">OT_ostta15g01710</name>
</gene>
<dbReference type="InParanoid" id="Q00V32"/>
<dbReference type="FunCoup" id="Q00V32">
    <property type="interactions" value="92"/>
</dbReference>
<protein>
    <submittedName>
        <fullName evidence="10">Dur3, urea high-affinity symporter</fullName>
    </submittedName>
    <submittedName>
        <fullName evidence="9">Sodium/solute symporter</fullName>
    </submittedName>
</protein>
<reference evidence="9 11" key="1">
    <citation type="journal article" date="2006" name="Proc. Natl. Acad. Sci. U.S.A.">
        <title>Genome analysis of the smallest free-living eukaryote Ostreococcus tauri unveils many unique features.</title>
        <authorList>
            <person name="Derelle E."/>
            <person name="Ferraz C."/>
            <person name="Rombauts S."/>
            <person name="Rouze P."/>
            <person name="Worden A.Z."/>
            <person name="Robbens S."/>
            <person name="Partensky F."/>
            <person name="Degroeve S."/>
            <person name="Echeynie S."/>
            <person name="Cooke R."/>
            <person name="Saeys Y."/>
            <person name="Wuyts J."/>
            <person name="Jabbari K."/>
            <person name="Bowler C."/>
            <person name="Panaud O."/>
            <person name="Piegu B."/>
            <person name="Ball S.G."/>
            <person name="Ral J.-P."/>
            <person name="Bouget F.-Y."/>
            <person name="Piganeau G."/>
            <person name="De Baets B."/>
            <person name="Picard A."/>
            <person name="Delseny M."/>
            <person name="Demaille J."/>
            <person name="Van de Peer Y."/>
            <person name="Moreau H."/>
        </authorList>
    </citation>
    <scope>NUCLEOTIDE SEQUENCE [LARGE SCALE GENOMIC DNA]</scope>
    <source>
        <strain evidence="9 11">OTTH0595</strain>
    </source>
</reference>
<dbReference type="Pfam" id="PF00474">
    <property type="entry name" value="SSF"/>
    <property type="match status" value="1"/>
</dbReference>
<keyword evidence="4 8" id="KW-0812">Transmembrane</keyword>
<feature type="transmembrane region" description="Helical" evidence="8">
    <location>
        <begin position="455"/>
        <end position="480"/>
    </location>
</feature>
<evidence type="ECO:0000256" key="7">
    <source>
        <dbReference type="RuleBase" id="RU362091"/>
    </source>
</evidence>
<reference evidence="9" key="2">
    <citation type="journal article" date="2014" name="BMC Genomics">
        <title>An improved genome of the model marine alga Ostreococcus tauri unfolds by assessing Illumina de novo assemblies.</title>
        <authorList>
            <person name="Blanc-Mathieu R."/>
            <person name="Verhelst B."/>
            <person name="Derelle E."/>
            <person name="Rombauts S."/>
            <person name="Bouget F.Y."/>
            <person name="Carre I."/>
            <person name="Chateau A."/>
            <person name="Eyre-Walker A."/>
            <person name="Grimsley N."/>
            <person name="Moreau H."/>
            <person name="Piegu B."/>
            <person name="Rivals E."/>
            <person name="Schackwitz W."/>
            <person name="Van de Peer Y."/>
            <person name="Piganeau G."/>
        </authorList>
    </citation>
    <scope>NUCLEOTIDE SEQUENCE</scope>
    <source>
        <strain evidence="9">RCC4221</strain>
    </source>
</reference>
<name>Q00V32_OSTTA</name>
<evidence type="ECO:0000256" key="2">
    <source>
        <dbReference type="ARBA" id="ARBA00006434"/>
    </source>
</evidence>
<accession>A0A454XL79</accession>
<evidence type="ECO:0000256" key="1">
    <source>
        <dbReference type="ARBA" id="ARBA00004141"/>
    </source>
</evidence>
<reference evidence="10" key="3">
    <citation type="submission" date="2017-04" db="EMBL/GenBank/DDBJ databases">
        <title>Population genomics of picophytoplankton unveils novel chromosome hypervariability.</title>
        <authorList>
            <consortium name="DOE Joint Genome Institute"/>
            <person name="Blanc-Mathieu R."/>
            <person name="Krasovec M."/>
            <person name="Hebrard M."/>
            <person name="Yau S."/>
            <person name="Desgranges E."/>
            <person name="Martin J."/>
            <person name="Schackwitz W."/>
            <person name="Kuo A."/>
            <person name="Salin G."/>
            <person name="Donnadieu C."/>
            <person name="Desdevises Y."/>
            <person name="Sanchez-Ferandin S."/>
            <person name="Moreau H."/>
            <person name="Rivals E."/>
            <person name="Grigoriev I.V."/>
            <person name="Grimsley N."/>
            <person name="Eyre-Walker A."/>
            <person name="Piganeau G."/>
        </authorList>
    </citation>
    <scope>NUCLEOTIDE SEQUENCE [LARGE SCALE GENOMIC DNA]</scope>
    <source>
        <strain evidence="10">RCC 1115</strain>
    </source>
</reference>
<dbReference type="PANTHER" id="PTHR46154">
    <property type="match status" value="1"/>
</dbReference>
<evidence type="ECO:0000313" key="10">
    <source>
        <dbReference type="EMBL" id="OUS45573.1"/>
    </source>
</evidence>
<evidence type="ECO:0000256" key="3">
    <source>
        <dbReference type="ARBA" id="ARBA00022448"/>
    </source>
</evidence>
<evidence type="ECO:0000313" key="11">
    <source>
        <dbReference type="Proteomes" id="UP000009170"/>
    </source>
</evidence>
<feature type="transmembrane region" description="Helical" evidence="8">
    <location>
        <begin position="155"/>
        <end position="177"/>
    </location>
</feature>
<dbReference type="InterPro" id="IPR031155">
    <property type="entry name" value="DUR"/>
</dbReference>
<dbReference type="EMBL" id="CAID01000015">
    <property type="protein sequence ID" value="CAL57595.1"/>
    <property type="molecule type" value="Genomic_DNA"/>
</dbReference>
<keyword evidence="6 8" id="KW-0472">Membrane</keyword>
<feature type="transmembrane region" description="Helical" evidence="8">
    <location>
        <begin position="626"/>
        <end position="647"/>
    </location>
</feature>
<dbReference type="OrthoDB" id="6132759at2759"/>
<feature type="transmembrane region" description="Helical" evidence="8">
    <location>
        <begin position="584"/>
        <end position="606"/>
    </location>
</feature>
<dbReference type="GeneID" id="9830899"/>
<dbReference type="AlphaFoldDB" id="Q00V32"/>
<feature type="transmembrane region" description="Helical" evidence="8">
    <location>
        <begin position="189"/>
        <end position="207"/>
    </location>
</feature>
<evidence type="ECO:0000256" key="5">
    <source>
        <dbReference type="ARBA" id="ARBA00022989"/>
    </source>
</evidence>
<dbReference type="GO" id="GO:0015204">
    <property type="term" value="F:urea transmembrane transporter activity"/>
    <property type="evidence" value="ECO:0007669"/>
    <property type="project" value="InterPro"/>
</dbReference>
<dbReference type="KEGG" id="ota:OT_ostta15g01710"/>
<feature type="transmembrane region" description="Helical" evidence="8">
    <location>
        <begin position="32"/>
        <end position="54"/>
    </location>
</feature>
<feature type="transmembrane region" description="Helical" evidence="8">
    <location>
        <begin position="523"/>
        <end position="543"/>
    </location>
</feature>
<keyword evidence="5 8" id="KW-1133">Transmembrane helix</keyword>
<keyword evidence="11" id="KW-1185">Reference proteome</keyword>
<dbReference type="STRING" id="70448.Q00V32"/>
<dbReference type="NCBIfam" id="TIGR00813">
    <property type="entry name" value="sss"/>
    <property type="match status" value="1"/>
</dbReference>
<dbReference type="RefSeq" id="XP_003083319.1">
    <property type="nucleotide sequence ID" value="XM_003083271.1"/>
</dbReference>
<feature type="transmembrane region" description="Helical" evidence="8">
    <location>
        <begin position="330"/>
        <end position="355"/>
    </location>
</feature>
<feature type="transmembrane region" description="Helical" evidence="8">
    <location>
        <begin position="75"/>
        <end position="95"/>
    </location>
</feature>
<evidence type="ECO:0000256" key="8">
    <source>
        <dbReference type="SAM" id="Phobius"/>
    </source>
</evidence>
<proteinExistence type="inferred from homology"/>
<dbReference type="PANTHER" id="PTHR46154:SF4">
    <property type="entry name" value="UREA ACTIVE TRANSPORTER"/>
    <property type="match status" value="1"/>
</dbReference>
<dbReference type="PROSITE" id="PS50283">
    <property type="entry name" value="NA_SOLUT_SYMP_3"/>
    <property type="match status" value="1"/>
</dbReference>
<dbReference type="InterPro" id="IPR001734">
    <property type="entry name" value="Na/solute_symporter"/>
</dbReference>
<dbReference type="Proteomes" id="UP000195557">
    <property type="component" value="Unassembled WGS sequence"/>
</dbReference>
<dbReference type="GO" id="GO:0005886">
    <property type="term" value="C:plasma membrane"/>
    <property type="evidence" value="ECO:0007669"/>
    <property type="project" value="TreeGrafter"/>
</dbReference>
<comment type="similarity">
    <text evidence="2 7">Belongs to the sodium:solute symporter (SSF) (TC 2.A.21) family.</text>
</comment>
<accession>A0A1Y5IC01</accession>
<evidence type="ECO:0000313" key="9">
    <source>
        <dbReference type="EMBL" id="CAL57595.1"/>
    </source>
</evidence>
<feature type="transmembrane region" description="Helical" evidence="8">
    <location>
        <begin position="110"/>
        <end position="128"/>
    </location>
</feature>
<feature type="transmembrane region" description="Helical" evidence="8">
    <location>
        <begin position="292"/>
        <end position="310"/>
    </location>
</feature>